<dbReference type="SFLD" id="SFLDS00003">
    <property type="entry name" value="Haloacid_Dehalogenase"/>
    <property type="match status" value="1"/>
</dbReference>
<dbReference type="Gene3D" id="3.40.50.1000">
    <property type="entry name" value="HAD superfamily/HAD-like"/>
    <property type="match status" value="1"/>
</dbReference>
<organism evidence="4 5">
    <name type="scientific">Defluviicoccus vanus</name>
    <dbReference type="NCBI Taxonomy" id="111831"/>
    <lineage>
        <taxon>Bacteria</taxon>
        <taxon>Pseudomonadati</taxon>
        <taxon>Pseudomonadota</taxon>
        <taxon>Alphaproteobacteria</taxon>
        <taxon>Rhodospirillales</taxon>
        <taxon>Rhodospirillaceae</taxon>
        <taxon>Defluviicoccus</taxon>
    </lineage>
</organism>
<keyword evidence="2 3" id="KW-0378">Hydrolase</keyword>
<dbReference type="PANTHER" id="PTHR43316">
    <property type="entry name" value="HYDROLASE, HALOACID DELAHOGENASE-RELATED"/>
    <property type="match status" value="1"/>
</dbReference>
<dbReference type="InterPro" id="IPR051540">
    <property type="entry name" value="S-2-haloacid_dehalogenase"/>
</dbReference>
<evidence type="ECO:0000313" key="5">
    <source>
        <dbReference type="Proteomes" id="UP000516369"/>
    </source>
</evidence>
<evidence type="ECO:0000256" key="1">
    <source>
        <dbReference type="ARBA" id="ARBA00008106"/>
    </source>
</evidence>
<dbReference type="EC" id="3.8.1.2" evidence="3"/>
<evidence type="ECO:0000256" key="3">
    <source>
        <dbReference type="RuleBase" id="RU368077"/>
    </source>
</evidence>
<dbReference type="InterPro" id="IPR023198">
    <property type="entry name" value="PGP-like_dom2"/>
</dbReference>
<reference evidence="4 5" key="1">
    <citation type="submission" date="2020-05" db="EMBL/GenBank/DDBJ databases">
        <title>Complete closed genome sequence of Defluviicoccus vanus.</title>
        <authorList>
            <person name="Bessarab I."/>
            <person name="Arumugam K."/>
            <person name="Maszenan A.M."/>
            <person name="Seviour R.J."/>
            <person name="Williams R.B."/>
        </authorList>
    </citation>
    <scope>NUCLEOTIDE SEQUENCE [LARGE SCALE GENOMIC DNA]</scope>
    <source>
        <strain evidence="4 5">Ben 114</strain>
    </source>
</reference>
<dbReference type="PANTHER" id="PTHR43316:SF3">
    <property type="entry name" value="HALOACID DEHALOGENASE, TYPE II (AFU_ORTHOLOGUE AFUA_2G07750)-RELATED"/>
    <property type="match status" value="1"/>
</dbReference>
<comment type="similarity">
    <text evidence="1 3">Belongs to the HAD-like hydrolase superfamily. S-2-haloalkanoic acid dehalogenase family.</text>
</comment>
<evidence type="ECO:0000256" key="2">
    <source>
        <dbReference type="ARBA" id="ARBA00022801"/>
    </source>
</evidence>
<dbReference type="PRINTS" id="PR00413">
    <property type="entry name" value="HADHALOGNASE"/>
</dbReference>
<proteinExistence type="inferred from homology"/>
<comment type="function">
    <text evidence="3">Catalyzes the hydrolytic dehalogenation of small (S)-2-haloalkanoic acids to yield the corresponding (R)-2-hydroxyalkanoic acids.</text>
</comment>
<dbReference type="InterPro" id="IPR036412">
    <property type="entry name" value="HAD-like_sf"/>
</dbReference>
<dbReference type="InterPro" id="IPR006439">
    <property type="entry name" value="HAD-SF_hydro_IA"/>
</dbReference>
<accession>A0A7H1MYI5</accession>
<dbReference type="RefSeq" id="WP_190261959.1">
    <property type="nucleotide sequence ID" value="NZ_CP053923.1"/>
</dbReference>
<dbReference type="NCBIfam" id="TIGR01428">
    <property type="entry name" value="HAD_type_II"/>
    <property type="match status" value="1"/>
</dbReference>
<sequence length="224" mass="24232">MADRAITLAFDVYGTLVDPAGIAQQLQADLGATASDFAALWREKQLEYSFRRGLMQLYATFAQCTADAFDHTAVRFAHTFAAERRAAILDAYKRLPAFAEAVPALQRLRTNGHQLFAFSNGTAADVTAVLEGAGLYPLLDGVVSVDDLKTFKPSPAVYAHVRRATGAWSGRCWLVSGNAWDVIGARAAGLDAAWVQRTPAQIFDPWGIEPTLTVSSLADLADRL</sequence>
<dbReference type="Proteomes" id="UP000516369">
    <property type="component" value="Chromosome"/>
</dbReference>
<dbReference type="NCBIfam" id="TIGR01493">
    <property type="entry name" value="HAD-SF-IA-v2"/>
    <property type="match status" value="1"/>
</dbReference>
<dbReference type="Pfam" id="PF00702">
    <property type="entry name" value="Hydrolase"/>
    <property type="match status" value="1"/>
</dbReference>
<name>A0A7H1MYI5_9PROT</name>
<dbReference type="SFLD" id="SFLDG01129">
    <property type="entry name" value="C1.5:_HAD__Beta-PGM__Phosphata"/>
    <property type="match status" value="1"/>
</dbReference>
<dbReference type="AlphaFoldDB" id="A0A7H1MYI5"/>
<dbReference type="GO" id="GO:0018784">
    <property type="term" value="F:(S)-2-haloacid dehalogenase activity"/>
    <property type="evidence" value="ECO:0007669"/>
    <property type="project" value="UniProtKB-UniRule"/>
</dbReference>
<dbReference type="CDD" id="cd02588">
    <property type="entry name" value="HAD_L2-DEX"/>
    <property type="match status" value="1"/>
</dbReference>
<gene>
    <name evidence="4" type="ORF">HQ394_03000</name>
</gene>
<dbReference type="EMBL" id="CP053923">
    <property type="protein sequence ID" value="QNT68521.1"/>
    <property type="molecule type" value="Genomic_DNA"/>
</dbReference>
<dbReference type="SUPFAM" id="SSF56784">
    <property type="entry name" value="HAD-like"/>
    <property type="match status" value="1"/>
</dbReference>
<evidence type="ECO:0000313" key="4">
    <source>
        <dbReference type="EMBL" id="QNT68521.1"/>
    </source>
</evidence>
<dbReference type="InterPro" id="IPR023214">
    <property type="entry name" value="HAD_sf"/>
</dbReference>
<dbReference type="KEGG" id="dvn:HQ394_03000"/>
<protein>
    <recommendedName>
        <fullName evidence="3">(S)-2-haloacid dehalogenase</fullName>
        <ecNumber evidence="3">3.8.1.2</ecNumber>
    </recommendedName>
    <alternativeName>
        <fullName evidence="3">2-haloalkanoic acid dehalogenase</fullName>
    </alternativeName>
    <alternativeName>
        <fullName evidence="3">Halocarboxylic acid halidohydrolase</fullName>
    </alternativeName>
    <alternativeName>
        <fullName evidence="3">L-2-haloacid dehalogenase</fullName>
    </alternativeName>
</protein>
<dbReference type="InterPro" id="IPR006328">
    <property type="entry name" value="2-HAD"/>
</dbReference>
<dbReference type="Gene3D" id="1.10.150.240">
    <property type="entry name" value="Putative phosphatase, domain 2"/>
    <property type="match status" value="1"/>
</dbReference>
<comment type="catalytic activity">
    <reaction evidence="3">
        <text>an (S)-2-haloacid + H2O = a (2R)-2-hydroxycarboxylate + a halide anion + H(+)</text>
        <dbReference type="Rhea" id="RHEA:11192"/>
        <dbReference type="ChEBI" id="CHEBI:15377"/>
        <dbReference type="ChEBI" id="CHEBI:15378"/>
        <dbReference type="ChEBI" id="CHEBI:16042"/>
        <dbReference type="ChEBI" id="CHEBI:58314"/>
        <dbReference type="ChEBI" id="CHEBI:137405"/>
        <dbReference type="EC" id="3.8.1.2"/>
    </reaction>
</comment>
<keyword evidence="5" id="KW-1185">Reference proteome</keyword>